<comment type="caution">
    <text evidence="2">The sequence shown here is derived from an EMBL/GenBank/DDBJ whole genome shotgun (WGS) entry which is preliminary data.</text>
</comment>
<evidence type="ECO:0000313" key="3">
    <source>
        <dbReference type="Proteomes" id="UP000295620"/>
    </source>
</evidence>
<dbReference type="InterPro" id="IPR014710">
    <property type="entry name" value="RmlC-like_jellyroll"/>
</dbReference>
<dbReference type="OrthoDB" id="321327at2"/>
<dbReference type="EMBL" id="SNYC01000007">
    <property type="protein sequence ID" value="TDQ06977.1"/>
    <property type="molecule type" value="Genomic_DNA"/>
</dbReference>
<keyword evidence="3" id="KW-1185">Reference proteome</keyword>
<dbReference type="Pfam" id="PF17954">
    <property type="entry name" value="Pirin_C_2"/>
    <property type="match status" value="1"/>
</dbReference>
<organism evidence="2 3">
    <name type="scientific">Pedobacter metabolipauper</name>
    <dbReference type="NCBI Taxonomy" id="425513"/>
    <lineage>
        <taxon>Bacteria</taxon>
        <taxon>Pseudomonadati</taxon>
        <taxon>Bacteroidota</taxon>
        <taxon>Sphingobacteriia</taxon>
        <taxon>Sphingobacteriales</taxon>
        <taxon>Sphingobacteriaceae</taxon>
        <taxon>Pedobacter</taxon>
    </lineage>
</organism>
<dbReference type="InterPro" id="IPR041602">
    <property type="entry name" value="Quercetinase_C"/>
</dbReference>
<evidence type="ECO:0000313" key="2">
    <source>
        <dbReference type="EMBL" id="TDQ06977.1"/>
    </source>
</evidence>
<gene>
    <name evidence="2" type="ORF">ATK78_3993</name>
</gene>
<evidence type="ECO:0000259" key="1">
    <source>
        <dbReference type="Pfam" id="PF17954"/>
    </source>
</evidence>
<feature type="domain" description="Quercetin 2,3-dioxygenase C-terminal cupin" evidence="1">
    <location>
        <begin position="182"/>
        <end position="251"/>
    </location>
</feature>
<accession>A0A4R6SRJ1</accession>
<proteinExistence type="predicted"/>
<dbReference type="Proteomes" id="UP000295620">
    <property type="component" value="Unassembled WGS sequence"/>
</dbReference>
<dbReference type="Gene3D" id="2.60.120.10">
    <property type="entry name" value="Jelly Rolls"/>
    <property type="match status" value="2"/>
</dbReference>
<reference evidence="2 3" key="1">
    <citation type="submission" date="2019-03" db="EMBL/GenBank/DDBJ databases">
        <title>Genomic Encyclopedia of Archaeal and Bacterial Type Strains, Phase II (KMG-II): from individual species to whole genera.</title>
        <authorList>
            <person name="Goeker M."/>
        </authorList>
    </citation>
    <scope>NUCLEOTIDE SEQUENCE [LARGE SCALE GENOMIC DNA]</scope>
    <source>
        <strain evidence="2 3">DSM 19035</strain>
    </source>
</reference>
<dbReference type="AlphaFoldDB" id="A0A4R6SRJ1"/>
<protein>
    <recommendedName>
        <fullName evidence="1">Quercetin 2,3-dioxygenase C-terminal cupin domain-containing protein</fullName>
    </recommendedName>
</protein>
<sequence>MGALEKRSEDRHKPAEPLPGKIFLNEQRGILETAMFRRLMTFNEGDFYDINKASFKSLIRLNQETLIQNGKLDLAADEAVHLIVLPITGDLYFTGRDDHSSDISASEINVSEAKVCCLTPGSRYSIANPYELENVDFLQIMIRDITVSKNSFLNPIAFDLTGNRNRLTEVYKLNKPAASHFSLSIGQFDGRSEICYQLQQKGAALFLFVISGAFEIEGRLLETGDALALWDLEQAEIEALSNYATLIVLEL</sequence>
<dbReference type="RefSeq" id="WP_133577800.1">
    <property type="nucleotide sequence ID" value="NZ_SNYC01000007.1"/>
</dbReference>
<name>A0A4R6SRJ1_9SPHI</name>